<reference evidence="2" key="1">
    <citation type="submission" date="2020-06" db="EMBL/GenBank/DDBJ databases">
        <title>WGS assembly of Ceratodon purpureus strain R40.</title>
        <authorList>
            <person name="Carey S.B."/>
            <person name="Jenkins J."/>
            <person name="Shu S."/>
            <person name="Lovell J.T."/>
            <person name="Sreedasyam A."/>
            <person name="Maumus F."/>
            <person name="Tiley G.P."/>
            <person name="Fernandez-Pozo N."/>
            <person name="Barry K."/>
            <person name="Chen C."/>
            <person name="Wang M."/>
            <person name="Lipzen A."/>
            <person name="Daum C."/>
            <person name="Saski C.A."/>
            <person name="Payton A.C."/>
            <person name="Mcbreen J.C."/>
            <person name="Conrad R.E."/>
            <person name="Kollar L.M."/>
            <person name="Olsson S."/>
            <person name="Huttunen S."/>
            <person name="Landis J.B."/>
            <person name="Wickett N.J."/>
            <person name="Johnson M.G."/>
            <person name="Rensing S.A."/>
            <person name="Grimwood J."/>
            <person name="Schmutz J."/>
            <person name="Mcdaniel S.F."/>
        </authorList>
    </citation>
    <scope>NUCLEOTIDE SEQUENCE</scope>
    <source>
        <strain evidence="2">R40</strain>
    </source>
</reference>
<name>A0A8T0HP82_CERPU</name>
<comment type="caution">
    <text evidence="2">The sequence shown here is derived from an EMBL/GenBank/DDBJ whole genome shotgun (WGS) entry which is preliminary data.</text>
</comment>
<keyword evidence="1" id="KW-0812">Transmembrane</keyword>
<evidence type="ECO:0000313" key="3">
    <source>
        <dbReference type="Proteomes" id="UP000822688"/>
    </source>
</evidence>
<feature type="transmembrane region" description="Helical" evidence="1">
    <location>
        <begin position="68"/>
        <end position="89"/>
    </location>
</feature>
<sequence length="101" mass="11680">MSLSNPALAFNLVSLAWSPSPSPDRPYPHPCWPHLLTSIGHRLAPSPILCSPRSPPPTDVDFTCFFNLIFWSLHFQHCLFCVIICIFFLRSLWFSPWNYNF</sequence>
<keyword evidence="1" id="KW-1133">Transmembrane helix</keyword>
<gene>
    <name evidence="2" type="ORF">KC19_VG092500</name>
</gene>
<dbReference type="Proteomes" id="UP000822688">
    <property type="component" value="Chromosome V"/>
</dbReference>
<accession>A0A8T0HP82</accession>
<dbReference type="AlphaFoldDB" id="A0A8T0HP82"/>
<keyword evidence="3" id="KW-1185">Reference proteome</keyword>
<dbReference type="EMBL" id="CM026426">
    <property type="protein sequence ID" value="KAG0572408.1"/>
    <property type="molecule type" value="Genomic_DNA"/>
</dbReference>
<protein>
    <submittedName>
        <fullName evidence="2">Uncharacterized protein</fullName>
    </submittedName>
</protein>
<evidence type="ECO:0000313" key="2">
    <source>
        <dbReference type="EMBL" id="KAG0572408.1"/>
    </source>
</evidence>
<evidence type="ECO:0000256" key="1">
    <source>
        <dbReference type="SAM" id="Phobius"/>
    </source>
</evidence>
<keyword evidence="1" id="KW-0472">Membrane</keyword>
<proteinExistence type="predicted"/>
<organism evidence="2 3">
    <name type="scientific">Ceratodon purpureus</name>
    <name type="common">Fire moss</name>
    <name type="synonym">Dicranum purpureum</name>
    <dbReference type="NCBI Taxonomy" id="3225"/>
    <lineage>
        <taxon>Eukaryota</taxon>
        <taxon>Viridiplantae</taxon>
        <taxon>Streptophyta</taxon>
        <taxon>Embryophyta</taxon>
        <taxon>Bryophyta</taxon>
        <taxon>Bryophytina</taxon>
        <taxon>Bryopsida</taxon>
        <taxon>Dicranidae</taxon>
        <taxon>Pseudoditrichales</taxon>
        <taxon>Ditrichaceae</taxon>
        <taxon>Ceratodon</taxon>
    </lineage>
</organism>